<proteinExistence type="predicted"/>
<protein>
    <submittedName>
        <fullName evidence="11">Sulfatase-like hydrolase/transferase</fullName>
    </submittedName>
</protein>
<dbReference type="InterPro" id="IPR058130">
    <property type="entry name" value="PEA_transf_C"/>
</dbReference>
<evidence type="ECO:0000259" key="9">
    <source>
        <dbReference type="Pfam" id="PF00884"/>
    </source>
</evidence>
<dbReference type="InterPro" id="IPR012549">
    <property type="entry name" value="EptA-like_N"/>
</dbReference>
<sequence>MNKKVLKMKLLSFGEKVQCIFRDCLGFIITLFLLNFTTMAWSLINEDKIDLLFCYGFSLFFAVFIVAGMINLLCKKTWLKETVKGFVLFISSIIFGVEFFTMYNYQSLIGTGIINSLFETNFREALEFLDMYVGVKEVAYVVLSLVFFYFVRKRRLIDGVRSQPHFNKFAMGVFVIGLFYMVRMFYCYGEFFIDHQFIPFQRAYASAKVALKNIEAYDDLSGKLNANIELRENKSKVKNVVLILGESTNRNHMGVYGYYLPNTPNFQRMRDNQELQVFTDVISPHSTTIAVLSKLFTFCNYESDKEWYKYNNLIDIANAAGYKTFWLSNQESSGIWGNVAQIFAQHSTKHEFTRIRESREDYGIVDGELFPLIDRALLEPGEKNFFVIHLMGAHGLYYNRFPYAFSKFSKDDIHLDVNDEKKTIIAQYDNAVYYNDFVVNEIINKFRDRETVVLYVSDHGEAVYDEQNFTGHIEENPNRHMIEIPMMIWGSEEFKKNYPEKMQHIMNSTDNPYMTDDMIHTFLDLMDIKTPDYNSGRSIINENFDITRKRIFNERDYDKEIKNGAAKESDVIQNRG</sequence>
<dbReference type="EMBL" id="CP120678">
    <property type="protein sequence ID" value="WIW71558.1"/>
    <property type="molecule type" value="Genomic_DNA"/>
</dbReference>
<name>A0A9Y2AK41_9FIRM</name>
<comment type="subcellular location">
    <subcellularLocation>
        <location evidence="1">Cell inner membrane</location>
        <topology evidence="1">Multi-pass membrane protein</topology>
    </subcellularLocation>
</comment>
<dbReference type="RefSeq" id="WP_309320695.1">
    <property type="nucleotide sequence ID" value="NZ_CP120678.1"/>
</dbReference>
<dbReference type="PANTHER" id="PTHR30443">
    <property type="entry name" value="INNER MEMBRANE PROTEIN"/>
    <property type="match status" value="1"/>
</dbReference>
<gene>
    <name evidence="11" type="ORF">P3F81_04445</name>
</gene>
<accession>A0A9Y2AK41</accession>
<keyword evidence="4" id="KW-0808">Transferase</keyword>
<dbReference type="KEGG" id="sgbi:P3F81_04445"/>
<dbReference type="CDD" id="cd16017">
    <property type="entry name" value="LptA"/>
    <property type="match status" value="1"/>
</dbReference>
<dbReference type="GO" id="GO:0005886">
    <property type="term" value="C:plasma membrane"/>
    <property type="evidence" value="ECO:0007669"/>
    <property type="project" value="UniProtKB-SubCell"/>
</dbReference>
<keyword evidence="12" id="KW-1185">Reference proteome</keyword>
<keyword evidence="11" id="KW-0378">Hydrolase</keyword>
<dbReference type="Proteomes" id="UP001243623">
    <property type="component" value="Chromosome"/>
</dbReference>
<feature type="transmembrane region" description="Helical" evidence="8">
    <location>
        <begin position="50"/>
        <end position="74"/>
    </location>
</feature>
<dbReference type="Gene3D" id="3.40.720.10">
    <property type="entry name" value="Alkaline Phosphatase, subunit A"/>
    <property type="match status" value="1"/>
</dbReference>
<organism evidence="11 12">
    <name type="scientific">Selenobaculum gibii</name>
    <dbReference type="NCBI Taxonomy" id="3054208"/>
    <lineage>
        <taxon>Bacteria</taxon>
        <taxon>Bacillati</taxon>
        <taxon>Bacillota</taxon>
        <taxon>Negativicutes</taxon>
        <taxon>Selenomonadales</taxon>
        <taxon>Selenomonadaceae</taxon>
        <taxon>Selenobaculum</taxon>
    </lineage>
</organism>
<dbReference type="PANTHER" id="PTHR30443:SF2">
    <property type="entry name" value="PHOSPHOETHANOLAMINE TRANSFERASE EPTC"/>
    <property type="match status" value="1"/>
</dbReference>
<feature type="transmembrane region" description="Helical" evidence="8">
    <location>
        <begin position="169"/>
        <end position="186"/>
    </location>
</feature>
<keyword evidence="5 8" id="KW-0812">Transmembrane</keyword>
<dbReference type="AlphaFoldDB" id="A0A9Y2AK41"/>
<keyword evidence="3" id="KW-0997">Cell inner membrane</keyword>
<feature type="transmembrane region" description="Helical" evidence="8">
    <location>
        <begin position="86"/>
        <end position="105"/>
    </location>
</feature>
<evidence type="ECO:0000256" key="6">
    <source>
        <dbReference type="ARBA" id="ARBA00022989"/>
    </source>
</evidence>
<evidence type="ECO:0000256" key="3">
    <source>
        <dbReference type="ARBA" id="ARBA00022519"/>
    </source>
</evidence>
<evidence type="ECO:0000256" key="2">
    <source>
        <dbReference type="ARBA" id="ARBA00022475"/>
    </source>
</evidence>
<reference evidence="11" key="1">
    <citation type="submission" date="2023-03" db="EMBL/GenBank/DDBJ databases">
        <title>Selenobaculum gbiensis gen. nov. sp. nov., a new bacterium isolated from the gut microbiota of IBD patient.</title>
        <authorList>
            <person name="Yeo S."/>
            <person name="Park H."/>
            <person name="Huh C.S."/>
        </authorList>
    </citation>
    <scope>NUCLEOTIDE SEQUENCE</scope>
    <source>
        <strain evidence="11">ICN-92133</strain>
    </source>
</reference>
<feature type="transmembrane region" description="Helical" evidence="8">
    <location>
        <begin position="125"/>
        <end position="149"/>
    </location>
</feature>
<evidence type="ECO:0000256" key="8">
    <source>
        <dbReference type="SAM" id="Phobius"/>
    </source>
</evidence>
<dbReference type="GO" id="GO:0009244">
    <property type="term" value="P:lipopolysaccharide core region biosynthetic process"/>
    <property type="evidence" value="ECO:0007669"/>
    <property type="project" value="TreeGrafter"/>
</dbReference>
<keyword evidence="2" id="KW-1003">Cell membrane</keyword>
<evidence type="ECO:0000256" key="1">
    <source>
        <dbReference type="ARBA" id="ARBA00004429"/>
    </source>
</evidence>
<feature type="domain" description="Sulfatase N-terminal" evidence="9">
    <location>
        <begin position="238"/>
        <end position="528"/>
    </location>
</feature>
<dbReference type="InterPro" id="IPR000917">
    <property type="entry name" value="Sulfatase_N"/>
</dbReference>
<feature type="transmembrane region" description="Helical" evidence="8">
    <location>
        <begin position="20"/>
        <end position="44"/>
    </location>
</feature>
<evidence type="ECO:0000259" key="10">
    <source>
        <dbReference type="Pfam" id="PF08019"/>
    </source>
</evidence>
<dbReference type="GO" id="GO:0016776">
    <property type="term" value="F:phosphotransferase activity, phosphate group as acceptor"/>
    <property type="evidence" value="ECO:0007669"/>
    <property type="project" value="TreeGrafter"/>
</dbReference>
<evidence type="ECO:0000256" key="7">
    <source>
        <dbReference type="ARBA" id="ARBA00023136"/>
    </source>
</evidence>
<dbReference type="GO" id="GO:0016787">
    <property type="term" value="F:hydrolase activity"/>
    <property type="evidence" value="ECO:0007669"/>
    <property type="project" value="UniProtKB-KW"/>
</dbReference>
<keyword evidence="6 8" id="KW-1133">Transmembrane helix</keyword>
<keyword evidence="7 8" id="KW-0472">Membrane</keyword>
<dbReference type="InterPro" id="IPR017850">
    <property type="entry name" value="Alkaline_phosphatase_core_sf"/>
</dbReference>
<dbReference type="SUPFAM" id="SSF53649">
    <property type="entry name" value="Alkaline phosphatase-like"/>
    <property type="match status" value="1"/>
</dbReference>
<dbReference type="Pfam" id="PF00884">
    <property type="entry name" value="Sulfatase"/>
    <property type="match status" value="1"/>
</dbReference>
<feature type="domain" description="Phosphoethanolamine transferase N-terminal" evidence="10">
    <location>
        <begin position="71"/>
        <end position="180"/>
    </location>
</feature>
<evidence type="ECO:0000256" key="4">
    <source>
        <dbReference type="ARBA" id="ARBA00022679"/>
    </source>
</evidence>
<evidence type="ECO:0000313" key="11">
    <source>
        <dbReference type="EMBL" id="WIW71558.1"/>
    </source>
</evidence>
<dbReference type="InterPro" id="IPR040423">
    <property type="entry name" value="PEA_transferase"/>
</dbReference>
<evidence type="ECO:0000256" key="5">
    <source>
        <dbReference type="ARBA" id="ARBA00022692"/>
    </source>
</evidence>
<evidence type="ECO:0000313" key="12">
    <source>
        <dbReference type="Proteomes" id="UP001243623"/>
    </source>
</evidence>
<dbReference type="Pfam" id="PF08019">
    <property type="entry name" value="EptA_B_N"/>
    <property type="match status" value="1"/>
</dbReference>